<evidence type="ECO:0000313" key="3">
    <source>
        <dbReference type="Proteomes" id="UP001219568"/>
    </source>
</evidence>
<reference evidence="2" key="1">
    <citation type="journal article" date="2023" name="IMA Fungus">
        <title>Comparative genomic study of the Penicillium genus elucidates a diverse pangenome and 15 lateral gene transfer events.</title>
        <authorList>
            <person name="Petersen C."/>
            <person name="Sorensen T."/>
            <person name="Nielsen M.R."/>
            <person name="Sondergaard T.E."/>
            <person name="Sorensen J.L."/>
            <person name="Fitzpatrick D.A."/>
            <person name="Frisvad J.C."/>
            <person name="Nielsen K.L."/>
        </authorList>
    </citation>
    <scope>NUCLEOTIDE SEQUENCE</scope>
    <source>
        <strain evidence="2">IBT 15450</strain>
    </source>
</reference>
<comment type="caution">
    <text evidence="2">The sequence shown here is derived from an EMBL/GenBank/DDBJ whole genome shotgun (WGS) entry which is preliminary data.</text>
</comment>
<reference evidence="2" key="2">
    <citation type="submission" date="2023-01" db="EMBL/GenBank/DDBJ databases">
        <authorList>
            <person name="Petersen C."/>
        </authorList>
    </citation>
    <scope>NUCLEOTIDE SEQUENCE</scope>
    <source>
        <strain evidence="2">IBT 15450</strain>
    </source>
</reference>
<name>A0AAD6NC83_PENCN</name>
<sequence length="282" mass="30806">MLSRTSMTLKNGASVCPACYALWTDDYMDLTHDSAPWSLAFNPIVSANEGHHDDQVYSYDRWHDTSKVDLFTLYDGHAASCLASNGIAIFDESLGHDGESDLNMEILGPQENIFDRELILAPGNIQTCNTQGFEPVNLCPLDTSIDIEGITTPGFCATSPSTGPEKPGIGQSGFYSDSTAIKMPQFSDCTDECFLFPLDMSPAINSPSMTTSGNILAYGELESLQAFGQLPTSYPCLDESALVLTDIFDMQGYYGMETEVPDDPQVGKLKPKSHNRFPVNNY</sequence>
<dbReference type="EMBL" id="JAQJZL010000002">
    <property type="protein sequence ID" value="KAJ6051509.1"/>
    <property type="molecule type" value="Genomic_DNA"/>
</dbReference>
<keyword evidence="3" id="KW-1185">Reference proteome</keyword>
<organism evidence="2 3">
    <name type="scientific">Penicillium canescens</name>
    <dbReference type="NCBI Taxonomy" id="5083"/>
    <lineage>
        <taxon>Eukaryota</taxon>
        <taxon>Fungi</taxon>
        <taxon>Dikarya</taxon>
        <taxon>Ascomycota</taxon>
        <taxon>Pezizomycotina</taxon>
        <taxon>Eurotiomycetes</taxon>
        <taxon>Eurotiomycetidae</taxon>
        <taxon>Eurotiales</taxon>
        <taxon>Aspergillaceae</taxon>
        <taxon>Penicillium</taxon>
    </lineage>
</organism>
<dbReference type="Proteomes" id="UP001219568">
    <property type="component" value="Unassembled WGS sequence"/>
</dbReference>
<protein>
    <submittedName>
        <fullName evidence="2">Uncharacterized protein</fullName>
    </submittedName>
</protein>
<proteinExistence type="predicted"/>
<dbReference type="AlphaFoldDB" id="A0AAD6NC83"/>
<feature type="region of interest" description="Disordered" evidence="1">
    <location>
        <begin position="259"/>
        <end position="282"/>
    </location>
</feature>
<evidence type="ECO:0000313" key="2">
    <source>
        <dbReference type="EMBL" id="KAJ6051509.1"/>
    </source>
</evidence>
<accession>A0AAD6NC83</accession>
<evidence type="ECO:0000256" key="1">
    <source>
        <dbReference type="SAM" id="MobiDB-lite"/>
    </source>
</evidence>
<gene>
    <name evidence="2" type="ORF">N7460_002043</name>
</gene>